<dbReference type="GO" id="GO:0008236">
    <property type="term" value="F:serine-type peptidase activity"/>
    <property type="evidence" value="ECO:0007669"/>
    <property type="project" value="UniProtKB-KW"/>
</dbReference>
<comment type="similarity">
    <text evidence="1 5">Belongs to the peptidase S41A family.</text>
</comment>
<dbReference type="RefSeq" id="WP_053983284.1">
    <property type="nucleotide sequence ID" value="NZ_JAQIFT010000046.1"/>
</dbReference>
<dbReference type="Gene3D" id="2.30.42.10">
    <property type="match status" value="1"/>
</dbReference>
<keyword evidence="3 5" id="KW-0378">Hydrolase</keyword>
<dbReference type="NCBIfam" id="TIGR00225">
    <property type="entry name" value="prc"/>
    <property type="match status" value="1"/>
</dbReference>
<name>A0AA42DP12_9FIRM</name>
<dbReference type="SMART" id="SM00228">
    <property type="entry name" value="PDZ"/>
    <property type="match status" value="1"/>
</dbReference>
<dbReference type="SUPFAM" id="SSF50156">
    <property type="entry name" value="PDZ domain-like"/>
    <property type="match status" value="1"/>
</dbReference>
<accession>A0AA42DP12</accession>
<evidence type="ECO:0000259" key="6">
    <source>
        <dbReference type="PROSITE" id="PS50106"/>
    </source>
</evidence>
<protein>
    <submittedName>
        <fullName evidence="7">S41 family peptidase</fullName>
    </submittedName>
</protein>
<keyword evidence="4 5" id="KW-0720">Serine protease</keyword>
<dbReference type="CDD" id="cd06782">
    <property type="entry name" value="cpPDZ_CPP-like"/>
    <property type="match status" value="1"/>
</dbReference>
<feature type="domain" description="PDZ" evidence="6">
    <location>
        <begin position="83"/>
        <end position="153"/>
    </location>
</feature>
<dbReference type="Gene3D" id="3.90.226.10">
    <property type="entry name" value="2-enoyl-CoA Hydratase, Chain A, domain 1"/>
    <property type="match status" value="1"/>
</dbReference>
<proteinExistence type="inferred from homology"/>
<evidence type="ECO:0000256" key="3">
    <source>
        <dbReference type="ARBA" id="ARBA00022801"/>
    </source>
</evidence>
<dbReference type="InterPro" id="IPR029045">
    <property type="entry name" value="ClpP/crotonase-like_dom_sf"/>
</dbReference>
<dbReference type="InterPro" id="IPR004447">
    <property type="entry name" value="Peptidase_S41A"/>
</dbReference>
<dbReference type="GO" id="GO:0006508">
    <property type="term" value="P:proteolysis"/>
    <property type="evidence" value="ECO:0007669"/>
    <property type="project" value="UniProtKB-KW"/>
</dbReference>
<keyword evidence="8" id="KW-1185">Reference proteome</keyword>
<dbReference type="EMBL" id="JAQIFT010000046">
    <property type="protein sequence ID" value="MDA3732236.1"/>
    <property type="molecule type" value="Genomic_DNA"/>
</dbReference>
<gene>
    <name evidence="7" type="ORF">PBV87_12145</name>
</gene>
<organism evidence="7 8">
    <name type="scientific">Holtiella tumoricola</name>
    <dbReference type="NCBI Taxonomy" id="3018743"/>
    <lineage>
        <taxon>Bacteria</taxon>
        <taxon>Bacillati</taxon>
        <taxon>Bacillota</taxon>
        <taxon>Clostridia</taxon>
        <taxon>Lachnospirales</taxon>
        <taxon>Cellulosilyticaceae</taxon>
        <taxon>Holtiella</taxon>
    </lineage>
</organism>
<evidence type="ECO:0000313" key="7">
    <source>
        <dbReference type="EMBL" id="MDA3732236.1"/>
    </source>
</evidence>
<dbReference type="Gene3D" id="3.30.750.44">
    <property type="match status" value="1"/>
</dbReference>
<dbReference type="PROSITE" id="PS50106">
    <property type="entry name" value="PDZ"/>
    <property type="match status" value="1"/>
</dbReference>
<dbReference type="SMART" id="SM00245">
    <property type="entry name" value="TSPc"/>
    <property type="match status" value="1"/>
</dbReference>
<reference evidence="7" key="1">
    <citation type="journal article" date="2023" name="Int. J. Syst. Evol. Microbiol.">
        <title>&lt;i&gt;Holtiella tumoricola&lt;/i&gt; gen. nov. sp. nov., isolated from a human clinical sample.</title>
        <authorList>
            <person name="Allen-Vercoe E."/>
            <person name="Daigneault M.C."/>
            <person name="Vancuren S.J."/>
            <person name="Cochrane K."/>
            <person name="O'Neal L.L."/>
            <person name="Sankaranarayanan K."/>
            <person name="Lawson P.A."/>
        </authorList>
    </citation>
    <scope>NUCLEOTIDE SEQUENCE</scope>
    <source>
        <strain evidence="7">CC70A</strain>
    </source>
</reference>
<dbReference type="Proteomes" id="UP001169242">
    <property type="component" value="Unassembled WGS sequence"/>
</dbReference>
<dbReference type="Pfam" id="PF13180">
    <property type="entry name" value="PDZ_2"/>
    <property type="match status" value="1"/>
</dbReference>
<dbReference type="GO" id="GO:0004175">
    <property type="term" value="F:endopeptidase activity"/>
    <property type="evidence" value="ECO:0007669"/>
    <property type="project" value="TreeGrafter"/>
</dbReference>
<evidence type="ECO:0000256" key="2">
    <source>
        <dbReference type="ARBA" id="ARBA00022670"/>
    </source>
</evidence>
<evidence type="ECO:0000256" key="5">
    <source>
        <dbReference type="RuleBase" id="RU004404"/>
    </source>
</evidence>
<evidence type="ECO:0000313" key="8">
    <source>
        <dbReference type="Proteomes" id="UP001169242"/>
    </source>
</evidence>
<dbReference type="InterPro" id="IPR005151">
    <property type="entry name" value="Tail-specific_protease"/>
</dbReference>
<dbReference type="GO" id="GO:0007165">
    <property type="term" value="P:signal transduction"/>
    <property type="evidence" value="ECO:0007669"/>
    <property type="project" value="TreeGrafter"/>
</dbReference>
<keyword evidence="2 5" id="KW-0645">Protease</keyword>
<dbReference type="InterPro" id="IPR001478">
    <property type="entry name" value="PDZ"/>
</dbReference>
<sequence>MKQKGFLKGATIGFVLSTVILFSATLFADKYDYIDKKLEVIQRALDEYYVGELDQTAMEEGIYKGLVSAVGDPYTTYYTQEEFEEVMEKSSGVYAGIGVQMMVDQNDNSILVTDVFPSSPAEKAGMLINDKIIGAEGQKLTGDDFSTAPKIIKGKPGTKVKVTVFRPSTNETLELEMKRENVIYPSVEHKMLQEDISYIKVREFEELTYKQFKEALDASEKANAKGLIIDLRNNSGGLLDITVKMADELIPEGIIVSTKNKQGEEDVMRADGEYIDLPVVVLVNEKSASASEVLSGALKDHNRAVLVGKRTYGKGIVQTIMPLTDGSALKVTTSQYFTPSGVCIQGEGIEPDYDVSLAPELMIKPALEYDEDAQLQKAVEVLKEQMK</sequence>
<evidence type="ECO:0000256" key="1">
    <source>
        <dbReference type="ARBA" id="ARBA00009179"/>
    </source>
</evidence>
<dbReference type="PANTHER" id="PTHR32060:SF30">
    <property type="entry name" value="CARBOXY-TERMINAL PROCESSING PROTEASE CTPA"/>
    <property type="match status" value="1"/>
</dbReference>
<comment type="caution">
    <text evidence="7">The sequence shown here is derived from an EMBL/GenBank/DDBJ whole genome shotgun (WGS) entry which is preliminary data.</text>
</comment>
<dbReference type="CDD" id="cd07560">
    <property type="entry name" value="Peptidase_S41_CPP"/>
    <property type="match status" value="1"/>
</dbReference>
<dbReference type="SUPFAM" id="SSF52096">
    <property type="entry name" value="ClpP/crotonase"/>
    <property type="match status" value="1"/>
</dbReference>
<dbReference type="GO" id="GO:0030288">
    <property type="term" value="C:outer membrane-bounded periplasmic space"/>
    <property type="evidence" value="ECO:0007669"/>
    <property type="project" value="TreeGrafter"/>
</dbReference>
<dbReference type="InterPro" id="IPR036034">
    <property type="entry name" value="PDZ_sf"/>
</dbReference>
<evidence type="ECO:0000256" key="4">
    <source>
        <dbReference type="ARBA" id="ARBA00022825"/>
    </source>
</evidence>
<dbReference type="Pfam" id="PF03572">
    <property type="entry name" value="Peptidase_S41"/>
    <property type="match status" value="1"/>
</dbReference>
<dbReference type="AlphaFoldDB" id="A0AA42DP12"/>
<dbReference type="PANTHER" id="PTHR32060">
    <property type="entry name" value="TAIL-SPECIFIC PROTEASE"/>
    <property type="match status" value="1"/>
</dbReference>